<evidence type="ECO:0000256" key="11">
    <source>
        <dbReference type="ARBA" id="ARBA00033245"/>
    </source>
</evidence>
<dbReference type="AlphaFoldDB" id="A0A2I7N5P7"/>
<dbReference type="InterPro" id="IPR028053">
    <property type="entry name" value="Membr_insert_YidC_N"/>
</dbReference>
<dbReference type="NCBIfam" id="TIGR03593">
    <property type="entry name" value="yidC_nterm"/>
    <property type="match status" value="1"/>
</dbReference>
<dbReference type="Pfam" id="PF02096">
    <property type="entry name" value="60KD_IMP"/>
    <property type="match status" value="1"/>
</dbReference>
<dbReference type="GO" id="GO:0015031">
    <property type="term" value="P:protein transport"/>
    <property type="evidence" value="ECO:0007669"/>
    <property type="project" value="UniProtKB-KW"/>
</dbReference>
<gene>
    <name evidence="13" type="primary">yidC</name>
    <name evidence="16" type="ORF">CUN60_05625</name>
</gene>
<feature type="domain" description="Membrane insertase YidC/Oxa/ALB C-terminal" evidence="14">
    <location>
        <begin position="365"/>
        <end position="541"/>
    </location>
</feature>
<evidence type="ECO:0000256" key="1">
    <source>
        <dbReference type="ARBA" id="ARBA00004429"/>
    </source>
</evidence>
<dbReference type="RefSeq" id="WP_102951091.1">
    <property type="nucleotide sequence ID" value="NZ_CP024847.1"/>
</dbReference>
<evidence type="ECO:0000256" key="2">
    <source>
        <dbReference type="ARBA" id="ARBA00010527"/>
    </source>
</evidence>
<dbReference type="CDD" id="cd20070">
    <property type="entry name" value="5TM_YidC_Alb3"/>
    <property type="match status" value="1"/>
</dbReference>
<dbReference type="CDD" id="cd19961">
    <property type="entry name" value="EcYidC-like_peri"/>
    <property type="match status" value="1"/>
</dbReference>
<feature type="transmembrane region" description="Helical" evidence="13">
    <location>
        <begin position="474"/>
        <end position="494"/>
    </location>
</feature>
<feature type="transmembrane region" description="Helical" evidence="13">
    <location>
        <begin position="506"/>
        <end position="528"/>
    </location>
</feature>
<keyword evidence="5 13" id="KW-1003">Cell membrane</keyword>
<feature type="transmembrane region" description="Helical" evidence="13">
    <location>
        <begin position="365"/>
        <end position="384"/>
    </location>
</feature>
<comment type="similarity">
    <text evidence="2 13">Belongs to the OXA1/ALB3/YidC family. Type 1 subfamily.</text>
</comment>
<evidence type="ECO:0000256" key="10">
    <source>
        <dbReference type="ARBA" id="ARBA00023186"/>
    </source>
</evidence>
<dbReference type="OrthoDB" id="9780552at2"/>
<feature type="transmembrane region" description="Helical" evidence="13">
    <location>
        <begin position="341"/>
        <end position="359"/>
    </location>
</feature>
<dbReference type="NCBIfam" id="NF002352">
    <property type="entry name" value="PRK01318.1-3"/>
    <property type="match status" value="1"/>
</dbReference>
<dbReference type="GO" id="GO:0051205">
    <property type="term" value="P:protein insertion into membrane"/>
    <property type="evidence" value="ECO:0007669"/>
    <property type="project" value="TreeGrafter"/>
</dbReference>
<dbReference type="GO" id="GO:0005886">
    <property type="term" value="C:plasma membrane"/>
    <property type="evidence" value="ECO:0007669"/>
    <property type="project" value="UniProtKB-SubCell"/>
</dbReference>
<dbReference type="InterPro" id="IPR047196">
    <property type="entry name" value="YidC_ALB_C"/>
</dbReference>
<keyword evidence="6 13" id="KW-0812">Transmembrane</keyword>
<evidence type="ECO:0000259" key="14">
    <source>
        <dbReference type="Pfam" id="PF02096"/>
    </source>
</evidence>
<evidence type="ECO:0000259" key="15">
    <source>
        <dbReference type="Pfam" id="PF14849"/>
    </source>
</evidence>
<comment type="subcellular location">
    <subcellularLocation>
        <location evidence="1">Cell inner membrane</location>
        <topology evidence="1">Multi-pass membrane protein</topology>
    </subcellularLocation>
    <subcellularLocation>
        <location evidence="13">Cell membrane</location>
        <topology evidence="13">Multi-pass membrane protein</topology>
    </subcellularLocation>
</comment>
<keyword evidence="4 13" id="KW-0813">Transport</keyword>
<name>A0A2I7N5P7_9NEIS</name>
<comment type="function">
    <text evidence="13">Required for the insertion and/or proper folding and/or complex formation of integral membrane proteins into the membrane. Involved in integration of membrane proteins that insert both dependently and independently of the Sec translocase complex, as well as at least some lipoproteins. Aids folding of multispanning membrane proteins.</text>
</comment>
<dbReference type="PANTHER" id="PTHR12428:SF65">
    <property type="entry name" value="CYTOCHROME C OXIDASE ASSEMBLY PROTEIN COX18, MITOCHONDRIAL"/>
    <property type="match status" value="1"/>
</dbReference>
<dbReference type="KEGG" id="nba:CUN60_05625"/>
<evidence type="ECO:0000313" key="16">
    <source>
        <dbReference type="EMBL" id="AUR51794.1"/>
    </source>
</evidence>
<organism evidence="16 17">
    <name type="scientific">Aquella oligotrophica</name>
    <dbReference type="NCBI Taxonomy" id="2067065"/>
    <lineage>
        <taxon>Bacteria</taxon>
        <taxon>Pseudomonadati</taxon>
        <taxon>Pseudomonadota</taxon>
        <taxon>Betaproteobacteria</taxon>
        <taxon>Neisseriales</taxon>
        <taxon>Neisseriaceae</taxon>
        <taxon>Aquella</taxon>
    </lineage>
</organism>
<dbReference type="InterPro" id="IPR019998">
    <property type="entry name" value="Membr_insert_YidC"/>
</dbReference>
<dbReference type="InterPro" id="IPR028055">
    <property type="entry name" value="YidC/Oxa/ALB_C"/>
</dbReference>
<dbReference type="Pfam" id="PF14849">
    <property type="entry name" value="YidC_periplas"/>
    <property type="match status" value="1"/>
</dbReference>
<proteinExistence type="inferred from homology"/>
<dbReference type="Proteomes" id="UP000236655">
    <property type="component" value="Chromosome"/>
</dbReference>
<evidence type="ECO:0000256" key="9">
    <source>
        <dbReference type="ARBA" id="ARBA00023136"/>
    </source>
</evidence>
<dbReference type="EMBL" id="CP024847">
    <property type="protein sequence ID" value="AUR51794.1"/>
    <property type="molecule type" value="Genomic_DNA"/>
</dbReference>
<comment type="subunit">
    <text evidence="13">Interacts with the Sec translocase complex via SecD. Specifically interacts with transmembrane segments of nascent integral membrane proteins during membrane integration.</text>
</comment>
<evidence type="ECO:0000256" key="7">
    <source>
        <dbReference type="ARBA" id="ARBA00022927"/>
    </source>
</evidence>
<reference evidence="17" key="1">
    <citation type="submission" date="2017-11" db="EMBL/GenBank/DDBJ databases">
        <authorList>
            <person name="Chan K.G."/>
            <person name="Lee L.S."/>
        </authorList>
    </citation>
    <scope>NUCLEOTIDE SEQUENCE [LARGE SCALE GENOMIC DNA]</scope>
    <source>
        <strain evidence="17">DSM 100970</strain>
    </source>
</reference>
<evidence type="ECO:0000256" key="5">
    <source>
        <dbReference type="ARBA" id="ARBA00022475"/>
    </source>
</evidence>
<keyword evidence="8 13" id="KW-1133">Transmembrane helix</keyword>
<accession>A0A2I7N5P7</accession>
<evidence type="ECO:0000256" key="3">
    <source>
        <dbReference type="ARBA" id="ARBA00015325"/>
    </source>
</evidence>
<dbReference type="Gene3D" id="2.70.98.90">
    <property type="match status" value="1"/>
</dbReference>
<dbReference type="InterPro" id="IPR038221">
    <property type="entry name" value="YidC_periplasmic_sf"/>
</dbReference>
<dbReference type="NCBIfam" id="TIGR03592">
    <property type="entry name" value="yidC_oxa1_cterm"/>
    <property type="match status" value="1"/>
</dbReference>
<dbReference type="PANTHER" id="PTHR12428">
    <property type="entry name" value="OXA1"/>
    <property type="match status" value="1"/>
</dbReference>
<keyword evidence="9 13" id="KW-0472">Membrane</keyword>
<protein>
    <recommendedName>
        <fullName evidence="3 13">Membrane protein insertase YidC</fullName>
    </recommendedName>
    <alternativeName>
        <fullName evidence="12 13">Foldase YidC</fullName>
    </alternativeName>
    <alternativeName>
        <fullName evidence="11 13">Membrane integrase YidC</fullName>
    </alternativeName>
    <alternativeName>
        <fullName evidence="13">Membrane protein YidC</fullName>
    </alternativeName>
</protein>
<sequence>MDTRRLILFVALSLGLMLAWEKFFPQKPNPAQTQSVSASADIPAATSSSNNVVSDGSFNLASDKTITVTTDLMKVNISTMGGDIREVDLLKYSDYDDTSKPYQLLLNQKNRVFIAQTGLISSNQDLKLPTHKSLFSADKDNYTLASGQDSVSVTLKADAGNDIVIYKTYTFKRDSYVIDTSYQITNNSANALNNISAYWRFLRDEQAPSGETKFVHTFTGPVYYTTDAKFNAVKFDNLVKNDVDYPQNVNNGWIGFTEHYFTSLWLLNPYNHPAVCINGVACRFNLKTVDDGKLASAGLMTDLPAIQAHTSYSVSVPMYVGPQEYKAMATAAPELERTKDYGWVYIFATPLFWLLVHIYEYVKNWGWAIILLTVFVKVVLFPLTRASYKSMAKMKALAPRMEKLKAQYGDDKVKLQQSMMAMYREEKVNPVGGCLPMLLQIPVFIGLYWALLGSVELRQAHFLWINDLSRPDPYFILPVVLAGTMFLQTFLNPPAADPVQAKMMRIMPLAFSVMFFFFPAGLVVYWLVNNVLSMGQQWYVNTHVVTKK</sequence>
<dbReference type="InterPro" id="IPR001708">
    <property type="entry name" value="YidC/ALB3/OXA1/COX18"/>
</dbReference>
<dbReference type="PRINTS" id="PR01900">
    <property type="entry name" value="YIDCPROTEIN"/>
</dbReference>
<evidence type="ECO:0000256" key="4">
    <source>
        <dbReference type="ARBA" id="ARBA00022448"/>
    </source>
</evidence>
<keyword evidence="7 13" id="KW-0653">Protein transport</keyword>
<evidence type="ECO:0000256" key="8">
    <source>
        <dbReference type="ARBA" id="ARBA00022989"/>
    </source>
</evidence>
<evidence type="ECO:0000313" key="17">
    <source>
        <dbReference type="Proteomes" id="UP000236655"/>
    </source>
</evidence>
<dbReference type="GO" id="GO:0032977">
    <property type="term" value="F:membrane insertase activity"/>
    <property type="evidence" value="ECO:0007669"/>
    <property type="project" value="InterPro"/>
</dbReference>
<dbReference type="HAMAP" id="MF_01810">
    <property type="entry name" value="YidC_type1"/>
    <property type="match status" value="1"/>
</dbReference>
<evidence type="ECO:0000256" key="6">
    <source>
        <dbReference type="ARBA" id="ARBA00022692"/>
    </source>
</evidence>
<evidence type="ECO:0000256" key="13">
    <source>
        <dbReference type="HAMAP-Rule" id="MF_01810"/>
    </source>
</evidence>
<feature type="transmembrane region" description="Helical" evidence="13">
    <location>
        <begin position="428"/>
        <end position="451"/>
    </location>
</feature>
<feature type="domain" description="Membrane insertase YidC N-terminal" evidence="15">
    <location>
        <begin position="66"/>
        <end position="354"/>
    </location>
</feature>
<keyword evidence="10 13" id="KW-0143">Chaperone</keyword>
<keyword evidence="17" id="KW-1185">Reference proteome</keyword>
<dbReference type="PRINTS" id="PR00701">
    <property type="entry name" value="60KDINNERMP"/>
</dbReference>
<evidence type="ECO:0000256" key="12">
    <source>
        <dbReference type="ARBA" id="ARBA00033342"/>
    </source>
</evidence>